<comment type="similarity">
    <text evidence="1">Belongs to the leguminous lectin family.</text>
</comment>
<dbReference type="InterPro" id="IPR019825">
    <property type="entry name" value="Lectin_legB_Mn/Ca_BS"/>
</dbReference>
<accession>A0ABD3BBA7</accession>
<dbReference type="Proteomes" id="UP001632038">
    <property type="component" value="Unassembled WGS sequence"/>
</dbReference>
<dbReference type="AlphaFoldDB" id="A0ABD3BBA7"/>
<feature type="domain" description="Legume lectin" evidence="4">
    <location>
        <begin position="24"/>
        <end position="215"/>
    </location>
</feature>
<evidence type="ECO:0000256" key="1">
    <source>
        <dbReference type="ARBA" id="ARBA00007606"/>
    </source>
</evidence>
<evidence type="ECO:0000259" key="4">
    <source>
        <dbReference type="Pfam" id="PF00139"/>
    </source>
</evidence>
<protein>
    <recommendedName>
        <fullName evidence="4">Legume lectin domain-containing protein</fullName>
    </recommendedName>
</protein>
<dbReference type="PANTHER" id="PTHR32401">
    <property type="entry name" value="CONCANAVALIN A-LIKE LECTIN FAMILY PROTEIN"/>
    <property type="match status" value="1"/>
</dbReference>
<dbReference type="Gene3D" id="2.60.120.200">
    <property type="match status" value="1"/>
</dbReference>
<dbReference type="InterPro" id="IPR001220">
    <property type="entry name" value="Legume_lectin_dom"/>
</dbReference>
<evidence type="ECO:0000256" key="2">
    <source>
        <dbReference type="ARBA" id="ARBA00022734"/>
    </source>
</evidence>
<dbReference type="Pfam" id="PF00139">
    <property type="entry name" value="Lectin_legB"/>
    <property type="match status" value="1"/>
</dbReference>
<name>A0ABD3BBA7_9LAMI</name>
<organism evidence="5 6">
    <name type="scientific">Castilleja foliolosa</name>
    <dbReference type="NCBI Taxonomy" id="1961234"/>
    <lineage>
        <taxon>Eukaryota</taxon>
        <taxon>Viridiplantae</taxon>
        <taxon>Streptophyta</taxon>
        <taxon>Embryophyta</taxon>
        <taxon>Tracheophyta</taxon>
        <taxon>Spermatophyta</taxon>
        <taxon>Magnoliopsida</taxon>
        <taxon>eudicotyledons</taxon>
        <taxon>Gunneridae</taxon>
        <taxon>Pentapetalae</taxon>
        <taxon>asterids</taxon>
        <taxon>lamiids</taxon>
        <taxon>Lamiales</taxon>
        <taxon>Orobanchaceae</taxon>
        <taxon>Pedicularideae</taxon>
        <taxon>Castillejinae</taxon>
        <taxon>Castilleja</taxon>
    </lineage>
</organism>
<dbReference type="EMBL" id="JAVIJP010000107">
    <property type="protein sequence ID" value="KAL3614434.1"/>
    <property type="molecule type" value="Genomic_DNA"/>
</dbReference>
<dbReference type="PROSITE" id="PS00307">
    <property type="entry name" value="LECTIN_LEGUME_BETA"/>
    <property type="match status" value="1"/>
</dbReference>
<sequence length="229" mass="25135">MSTKNINSIIFLLIISIFPSSFSLSFNFSAIGHKDPFAESFNLPFINVTGDAYITDQGIQLTPAGLNQTGRATYIEPLHLWDRASRNLTDFTTHFSFGINSNGGNRHIDGLAFFLAPNGSSIMPWSFGGSLGLGNGTGSLNSSDYSFVAVEFDTYKNSFDPLSLPHVGIDINSVESVNTTIWQNNNVTFGMKNDAWITYNASNMMLSVEFTSHDSGNRSWRDDSPKSNT</sequence>
<evidence type="ECO:0000256" key="3">
    <source>
        <dbReference type="SAM" id="SignalP"/>
    </source>
</evidence>
<evidence type="ECO:0000313" key="6">
    <source>
        <dbReference type="Proteomes" id="UP001632038"/>
    </source>
</evidence>
<keyword evidence="3" id="KW-0732">Signal</keyword>
<dbReference type="CDD" id="cd06899">
    <property type="entry name" value="lectin_legume_LecRK_Arcelin_ConA"/>
    <property type="match status" value="1"/>
</dbReference>
<keyword evidence="2" id="KW-0430">Lectin</keyword>
<comment type="caution">
    <text evidence="5">The sequence shown here is derived from an EMBL/GenBank/DDBJ whole genome shotgun (WGS) entry which is preliminary data.</text>
</comment>
<dbReference type="GO" id="GO:0030246">
    <property type="term" value="F:carbohydrate binding"/>
    <property type="evidence" value="ECO:0007669"/>
    <property type="project" value="UniProtKB-KW"/>
</dbReference>
<dbReference type="SUPFAM" id="SSF49899">
    <property type="entry name" value="Concanavalin A-like lectins/glucanases"/>
    <property type="match status" value="1"/>
</dbReference>
<keyword evidence="6" id="KW-1185">Reference proteome</keyword>
<feature type="signal peptide" evidence="3">
    <location>
        <begin position="1"/>
        <end position="23"/>
    </location>
</feature>
<dbReference type="PANTHER" id="PTHR32401:SF49">
    <property type="entry name" value="OS10G0129200 PROTEIN"/>
    <property type="match status" value="1"/>
</dbReference>
<evidence type="ECO:0000313" key="5">
    <source>
        <dbReference type="EMBL" id="KAL3614434.1"/>
    </source>
</evidence>
<gene>
    <name evidence="5" type="ORF">CASFOL_042508</name>
</gene>
<feature type="chain" id="PRO_5044859138" description="Legume lectin domain-containing protein" evidence="3">
    <location>
        <begin position="24"/>
        <end position="229"/>
    </location>
</feature>
<dbReference type="InterPro" id="IPR013320">
    <property type="entry name" value="ConA-like_dom_sf"/>
</dbReference>
<dbReference type="InterPro" id="IPR050258">
    <property type="entry name" value="Leguminous_Lectin"/>
</dbReference>
<proteinExistence type="inferred from homology"/>
<reference evidence="6" key="1">
    <citation type="journal article" date="2024" name="IScience">
        <title>Strigolactones Initiate the Formation of Haustorium-like Structures in Castilleja.</title>
        <authorList>
            <person name="Buerger M."/>
            <person name="Peterson D."/>
            <person name="Chory J."/>
        </authorList>
    </citation>
    <scope>NUCLEOTIDE SEQUENCE [LARGE SCALE GENOMIC DNA]</scope>
</reference>